<feature type="transmembrane region" description="Helical" evidence="8">
    <location>
        <begin position="294"/>
        <end position="316"/>
    </location>
</feature>
<keyword evidence="8" id="KW-0472">Membrane</keyword>
<dbReference type="Gene3D" id="3.30.565.10">
    <property type="entry name" value="Histidine kinase-like ATPase, C-terminal domain"/>
    <property type="match status" value="1"/>
</dbReference>
<dbReference type="Pfam" id="PF02518">
    <property type="entry name" value="HATPase_c"/>
    <property type="match status" value="1"/>
</dbReference>
<comment type="subcellular location">
    <subcellularLocation>
        <location evidence="2">Membrane</location>
    </subcellularLocation>
</comment>
<evidence type="ECO:0000256" key="1">
    <source>
        <dbReference type="ARBA" id="ARBA00000085"/>
    </source>
</evidence>
<dbReference type="GO" id="GO:0000155">
    <property type="term" value="F:phosphorelay sensor kinase activity"/>
    <property type="evidence" value="ECO:0007669"/>
    <property type="project" value="InterPro"/>
</dbReference>
<keyword evidence="5" id="KW-0808">Transferase</keyword>
<evidence type="ECO:0000259" key="9">
    <source>
        <dbReference type="PROSITE" id="PS50109"/>
    </source>
</evidence>
<evidence type="ECO:0000256" key="3">
    <source>
        <dbReference type="ARBA" id="ARBA00012438"/>
    </source>
</evidence>
<dbReference type="InterPro" id="IPR036890">
    <property type="entry name" value="HATPase_C_sf"/>
</dbReference>
<evidence type="ECO:0000256" key="6">
    <source>
        <dbReference type="ARBA" id="ARBA00022777"/>
    </source>
</evidence>
<keyword evidence="7" id="KW-0902">Two-component regulatory system</keyword>
<dbReference type="AlphaFoldDB" id="A0A7G5MYN9"/>
<keyword evidence="8" id="KW-0812">Transmembrane</keyword>
<evidence type="ECO:0000313" key="11">
    <source>
        <dbReference type="EMBL" id="QMW79732.1"/>
    </source>
</evidence>
<evidence type="ECO:0000256" key="4">
    <source>
        <dbReference type="ARBA" id="ARBA00022553"/>
    </source>
</evidence>
<sequence length="594" mass="68004">MRKKMRRMIKKYMSYNFDKKIKIFISLAITVTTLCVLGISTFSSIKIVTEKSGSLAEIQMETLANDYQMSLSGYYDMAKGLMMDEQVKSFLRQKDRTAPELLEQVRQTIHNNMNVQSNINFMAIINVRTQEYAYKGKTSLEYAGLERKIREDYQAGTLAKKGDVILSYADRYNGREEYSMTLYSPLYDVNHVKNLLGMVCINIRGNLLERMADTDHAQMPLEIMMVHSSGEIFSAGDKSLLGTGFSFMEELQGEKGEFKKDKSLFVYRKMGIWNYYLVGRIPYKALYNDSLKTVALLCVCIVLMVIAGIAAGSRLVRYSYRVVEKVVNGMRRVSEGDLEHRITLDNTGEDFKQMEQGFNYMMDQMTELVDRVKFEQHQAEQIRFNALQDQIKPHFLYNTLECIHWQATSRGDEQVSTMVKALANYYRLCLSKGRDIIPLKQEIAHIESYLTIQNLRYGSIIESEFRIAPEMYSLQIPKLTLQPLVENAIYHGIRIEDETRGKLVIGAEVKGESAVISVSDSGIGMTEEEIDRINASISEYDENFGYGVRNVHKRIELLFGKGYGLYYKMNKEGGVTVEITLPAGKQKTEGEDHV</sequence>
<dbReference type="CDD" id="cd06225">
    <property type="entry name" value="HAMP"/>
    <property type="match status" value="1"/>
</dbReference>
<keyword evidence="4" id="KW-0597">Phosphoprotein</keyword>
<gene>
    <name evidence="11" type="ORF">E5259_20180</name>
</gene>
<dbReference type="SMART" id="SM00387">
    <property type="entry name" value="HATPase_c"/>
    <property type="match status" value="1"/>
</dbReference>
<proteinExistence type="predicted"/>
<dbReference type="PANTHER" id="PTHR34220">
    <property type="entry name" value="SENSOR HISTIDINE KINASE YPDA"/>
    <property type="match status" value="1"/>
</dbReference>
<dbReference type="Proteomes" id="UP000515789">
    <property type="component" value="Chromosome"/>
</dbReference>
<dbReference type="Pfam" id="PF06580">
    <property type="entry name" value="His_kinase"/>
    <property type="match status" value="1"/>
</dbReference>
<dbReference type="PROSITE" id="PS50885">
    <property type="entry name" value="HAMP"/>
    <property type="match status" value="1"/>
</dbReference>
<dbReference type="InterPro" id="IPR003660">
    <property type="entry name" value="HAMP_dom"/>
</dbReference>
<dbReference type="PROSITE" id="PS50109">
    <property type="entry name" value="HIS_KIN"/>
    <property type="match status" value="1"/>
</dbReference>
<dbReference type="InterPro" id="IPR010559">
    <property type="entry name" value="Sig_transdc_His_kin_internal"/>
</dbReference>
<name>A0A7G5MYN9_9FIRM</name>
<feature type="domain" description="Histidine kinase" evidence="9">
    <location>
        <begin position="481"/>
        <end position="585"/>
    </location>
</feature>
<dbReference type="InterPro" id="IPR003594">
    <property type="entry name" value="HATPase_dom"/>
</dbReference>
<dbReference type="InterPro" id="IPR005467">
    <property type="entry name" value="His_kinase_dom"/>
</dbReference>
<dbReference type="EC" id="2.7.13.3" evidence="3"/>
<dbReference type="Gene3D" id="6.10.340.10">
    <property type="match status" value="1"/>
</dbReference>
<evidence type="ECO:0000256" key="5">
    <source>
        <dbReference type="ARBA" id="ARBA00022679"/>
    </source>
</evidence>
<evidence type="ECO:0000313" key="12">
    <source>
        <dbReference type="Proteomes" id="UP000515789"/>
    </source>
</evidence>
<evidence type="ECO:0000256" key="7">
    <source>
        <dbReference type="ARBA" id="ARBA00023012"/>
    </source>
</evidence>
<dbReference type="GO" id="GO:0016020">
    <property type="term" value="C:membrane"/>
    <property type="evidence" value="ECO:0007669"/>
    <property type="project" value="UniProtKB-SubCell"/>
</dbReference>
<comment type="catalytic activity">
    <reaction evidence="1">
        <text>ATP + protein L-histidine = ADP + protein N-phospho-L-histidine.</text>
        <dbReference type="EC" id="2.7.13.3"/>
    </reaction>
</comment>
<protein>
    <recommendedName>
        <fullName evidence="3">histidine kinase</fullName>
        <ecNumber evidence="3">2.7.13.3</ecNumber>
    </recommendedName>
</protein>
<dbReference type="SUPFAM" id="SSF158472">
    <property type="entry name" value="HAMP domain-like"/>
    <property type="match status" value="1"/>
</dbReference>
<organism evidence="11 12">
    <name type="scientific">Blautia producta</name>
    <dbReference type="NCBI Taxonomy" id="33035"/>
    <lineage>
        <taxon>Bacteria</taxon>
        <taxon>Bacillati</taxon>
        <taxon>Bacillota</taxon>
        <taxon>Clostridia</taxon>
        <taxon>Lachnospirales</taxon>
        <taxon>Lachnospiraceae</taxon>
        <taxon>Blautia</taxon>
    </lineage>
</organism>
<accession>A0A7G5MYN9</accession>
<dbReference type="SMART" id="SM00304">
    <property type="entry name" value="HAMP"/>
    <property type="match status" value="1"/>
</dbReference>
<evidence type="ECO:0000256" key="8">
    <source>
        <dbReference type="SAM" id="Phobius"/>
    </source>
</evidence>
<keyword evidence="8" id="KW-1133">Transmembrane helix</keyword>
<keyword evidence="6 11" id="KW-0418">Kinase</keyword>
<dbReference type="SUPFAM" id="SSF55874">
    <property type="entry name" value="ATPase domain of HSP90 chaperone/DNA topoisomerase II/histidine kinase"/>
    <property type="match status" value="1"/>
</dbReference>
<evidence type="ECO:0000256" key="2">
    <source>
        <dbReference type="ARBA" id="ARBA00004370"/>
    </source>
</evidence>
<feature type="domain" description="HAMP" evidence="10">
    <location>
        <begin position="317"/>
        <end position="370"/>
    </location>
</feature>
<dbReference type="InterPro" id="IPR050640">
    <property type="entry name" value="Bact_2-comp_sensor_kinase"/>
</dbReference>
<dbReference type="PANTHER" id="PTHR34220:SF7">
    <property type="entry name" value="SENSOR HISTIDINE KINASE YPDA"/>
    <property type="match status" value="1"/>
</dbReference>
<dbReference type="EMBL" id="CP039126">
    <property type="protein sequence ID" value="QMW79732.1"/>
    <property type="molecule type" value="Genomic_DNA"/>
</dbReference>
<evidence type="ECO:0000259" key="10">
    <source>
        <dbReference type="PROSITE" id="PS50885"/>
    </source>
</evidence>
<reference evidence="11 12" key="1">
    <citation type="submission" date="2019-04" db="EMBL/GenBank/DDBJ databases">
        <authorList>
            <person name="Schori C."/>
            <person name="Ahrens C."/>
        </authorList>
    </citation>
    <scope>NUCLEOTIDE SEQUENCE [LARGE SCALE GENOMIC DNA]</scope>
    <source>
        <strain evidence="11 12">DSM 2950</strain>
    </source>
</reference>